<comment type="caution">
    <text evidence="1">The sequence shown here is derived from an EMBL/GenBank/DDBJ whole genome shotgun (WGS) entry which is preliminary data.</text>
</comment>
<reference evidence="1" key="1">
    <citation type="submission" date="2018-03" db="EMBL/GenBank/DDBJ databases">
        <authorList>
            <person name="Guldener U."/>
        </authorList>
    </citation>
    <scope>NUCLEOTIDE SEQUENCE [LARGE SCALE GENOMIC DNA]</scope>
    <source>
        <strain evidence="1">ATCC34888</strain>
    </source>
</reference>
<dbReference type="AlphaFoldDB" id="A0A5C3FLI1"/>
<dbReference type="Proteomes" id="UP000325008">
    <property type="component" value="Unassembled WGS sequence"/>
</dbReference>
<protein>
    <submittedName>
        <fullName evidence="1">Uncharacterized protein</fullName>
    </submittedName>
</protein>
<accession>A0A5C3FLI1</accession>
<gene>
    <name evidence="1" type="ORF">PSANT_02924</name>
</gene>
<proteinExistence type="predicted"/>
<evidence type="ECO:0000313" key="1">
    <source>
        <dbReference type="EMBL" id="SPO45238.1"/>
    </source>
</evidence>
<organism evidence="1 2">
    <name type="scientific">Pseudozyma antarctica</name>
    <name type="common">Yeast</name>
    <name type="synonym">Candida antarctica</name>
    <dbReference type="NCBI Taxonomy" id="84753"/>
    <lineage>
        <taxon>Eukaryota</taxon>
        <taxon>Fungi</taxon>
        <taxon>Dikarya</taxon>
        <taxon>Basidiomycota</taxon>
        <taxon>Ustilaginomycotina</taxon>
        <taxon>Ustilaginomycetes</taxon>
        <taxon>Ustilaginales</taxon>
        <taxon>Ustilaginaceae</taxon>
        <taxon>Moesziomyces</taxon>
    </lineage>
</organism>
<evidence type="ECO:0000313" key="2">
    <source>
        <dbReference type="Proteomes" id="UP000325008"/>
    </source>
</evidence>
<keyword evidence="2" id="KW-1185">Reference proteome</keyword>
<dbReference type="EMBL" id="OOIQ01000006">
    <property type="protein sequence ID" value="SPO45238.1"/>
    <property type="molecule type" value="Genomic_DNA"/>
</dbReference>
<name>A0A5C3FLI1_PSEA2</name>
<sequence>MPDRERDVRPGAVVQRRQRAAADRLRTMLTAEFVCCSEPRLRACMHPCQPGRSLAAVRTMLLGVEAGPEERARMGCTMAGGKVQHLPARPRLGQTKPSTSVGRQPVRLTTSALQVASGRHGAALFDMSRWTDRVQGGGVRVGQSSRAGRAWQLHAACCTLMDRRTVSMATLLACCLELSPPSHACTHARPLETLMRANVRKPASASKP</sequence>